<sequence>MSQLFNIVSNINKLPTPLKVRTLSMFFGRVIPFAGTSNVQIEELNQERSVLIIKNKKKVQNHIKGVHAAAMALLAESATGFLCGMNCPDDKLLLIKSMNLNYVRRAKGDLKAVAELTDEQRQQMINNDKGDISVKITVTDEDNQEPLTCEMIWAWVPKKRK</sequence>
<reference evidence="2" key="1">
    <citation type="journal article" date="2019" name="Int. J. Syst. Evol. Microbiol.">
        <title>The Global Catalogue of Microorganisms (GCM) 10K type strain sequencing project: providing services to taxonomists for standard genome sequencing and annotation.</title>
        <authorList>
            <consortium name="The Broad Institute Genomics Platform"/>
            <consortium name="The Broad Institute Genome Sequencing Center for Infectious Disease"/>
            <person name="Wu L."/>
            <person name="Ma J."/>
        </authorList>
    </citation>
    <scope>NUCLEOTIDE SEQUENCE [LARGE SCALE GENOMIC DNA]</scope>
    <source>
        <strain evidence="2">JCM 17551</strain>
    </source>
</reference>
<organism evidence="1 2">
    <name type="scientific">Litoribacillus peritrichatus</name>
    <dbReference type="NCBI Taxonomy" id="718191"/>
    <lineage>
        <taxon>Bacteria</taxon>
        <taxon>Pseudomonadati</taxon>
        <taxon>Pseudomonadota</taxon>
        <taxon>Gammaproteobacteria</taxon>
        <taxon>Oceanospirillales</taxon>
        <taxon>Oceanospirillaceae</taxon>
        <taxon>Litoribacillus</taxon>
    </lineage>
</organism>
<dbReference type="Proteomes" id="UP001501565">
    <property type="component" value="Unassembled WGS sequence"/>
</dbReference>
<dbReference type="InterPro" id="IPR029069">
    <property type="entry name" value="HotDog_dom_sf"/>
</dbReference>
<proteinExistence type="predicted"/>
<comment type="caution">
    <text evidence="1">The sequence shown here is derived from an EMBL/GenBank/DDBJ whole genome shotgun (WGS) entry which is preliminary data.</text>
</comment>
<accession>A0ABP7LXP0</accession>
<protein>
    <submittedName>
        <fullName evidence="1">DUF4442 domain-containing protein</fullName>
    </submittedName>
</protein>
<evidence type="ECO:0000313" key="1">
    <source>
        <dbReference type="EMBL" id="GAA3909725.1"/>
    </source>
</evidence>
<dbReference type="Gene3D" id="3.10.129.10">
    <property type="entry name" value="Hotdog Thioesterase"/>
    <property type="match status" value="1"/>
</dbReference>
<keyword evidence="2" id="KW-1185">Reference proteome</keyword>
<dbReference type="InterPro" id="IPR027961">
    <property type="entry name" value="DUF4442"/>
</dbReference>
<evidence type="ECO:0000313" key="2">
    <source>
        <dbReference type="Proteomes" id="UP001501565"/>
    </source>
</evidence>
<dbReference type="RefSeq" id="WP_344794255.1">
    <property type="nucleotide sequence ID" value="NZ_BAABBN010000002.1"/>
</dbReference>
<dbReference type="EMBL" id="BAABBN010000002">
    <property type="protein sequence ID" value="GAA3909725.1"/>
    <property type="molecule type" value="Genomic_DNA"/>
</dbReference>
<dbReference type="Pfam" id="PF14539">
    <property type="entry name" value="DUF4442"/>
    <property type="match status" value="1"/>
</dbReference>
<dbReference type="SUPFAM" id="SSF54637">
    <property type="entry name" value="Thioesterase/thiol ester dehydrase-isomerase"/>
    <property type="match status" value="1"/>
</dbReference>
<gene>
    <name evidence="1" type="ORF">GCM10022277_00560</name>
</gene>
<dbReference type="CDD" id="cd03443">
    <property type="entry name" value="PaaI_thioesterase"/>
    <property type="match status" value="1"/>
</dbReference>
<name>A0ABP7LXP0_9GAMM</name>